<accession>A0ABQ6EK81</accession>
<name>A0ABQ6EK81_9SPHN</name>
<evidence type="ECO:0000313" key="2">
    <source>
        <dbReference type="Proteomes" id="UP001157117"/>
    </source>
</evidence>
<sequence>MPDLNTLRPACQLTREGGDRSAAGAAFKTHAVKMSPSFGPQGLARTVRLGLFTLVGKAAGRSEGAVH</sequence>
<organism evidence="1 2">
    <name type="scientific">Sphingomonas psychrolutea</name>
    <dbReference type="NCBI Taxonomy" id="1259676"/>
    <lineage>
        <taxon>Bacteria</taxon>
        <taxon>Pseudomonadati</taxon>
        <taxon>Pseudomonadota</taxon>
        <taxon>Alphaproteobacteria</taxon>
        <taxon>Sphingomonadales</taxon>
        <taxon>Sphingomonadaceae</taxon>
        <taxon>Sphingomonas</taxon>
    </lineage>
</organism>
<protein>
    <submittedName>
        <fullName evidence="1">Uncharacterized protein</fullName>
    </submittedName>
</protein>
<evidence type="ECO:0000313" key="1">
    <source>
        <dbReference type="EMBL" id="GLT07715.1"/>
    </source>
</evidence>
<comment type="caution">
    <text evidence="1">The sequence shown here is derived from an EMBL/GenBank/DDBJ whole genome shotgun (WGS) entry which is preliminary data.</text>
</comment>
<keyword evidence="2" id="KW-1185">Reference proteome</keyword>
<reference evidence="2" key="1">
    <citation type="journal article" date="2019" name="Int. J. Syst. Evol. Microbiol.">
        <title>The Global Catalogue of Microorganisms (GCM) 10K type strain sequencing project: providing services to taxonomists for standard genome sequencing and annotation.</title>
        <authorList>
            <consortium name="The Broad Institute Genomics Platform"/>
            <consortium name="The Broad Institute Genome Sequencing Center for Infectious Disease"/>
            <person name="Wu L."/>
            <person name="Ma J."/>
        </authorList>
    </citation>
    <scope>NUCLEOTIDE SEQUENCE [LARGE SCALE GENOMIC DNA]</scope>
    <source>
        <strain evidence="2">NBRC 109639</strain>
    </source>
</reference>
<gene>
    <name evidence="1" type="ORF">GCM10007926_46530</name>
</gene>
<proteinExistence type="predicted"/>
<dbReference type="EMBL" id="BSPT01000077">
    <property type="protein sequence ID" value="GLT07715.1"/>
    <property type="molecule type" value="Genomic_DNA"/>
</dbReference>
<dbReference type="Proteomes" id="UP001157117">
    <property type="component" value="Unassembled WGS sequence"/>
</dbReference>